<accession>A0A4V6NEE6</accession>
<proteinExistence type="predicted"/>
<protein>
    <submittedName>
        <fullName evidence="3">Uncharacterized protein DUF4384</fullName>
    </submittedName>
</protein>
<comment type="caution">
    <text evidence="3">The sequence shown here is derived from an EMBL/GenBank/DDBJ whole genome shotgun (WGS) entry which is preliminary data.</text>
</comment>
<evidence type="ECO:0000313" key="4">
    <source>
        <dbReference type="Proteomes" id="UP000294614"/>
    </source>
</evidence>
<dbReference type="OrthoDB" id="63947at2"/>
<dbReference type="InterPro" id="IPR025493">
    <property type="entry name" value="DUF4384"/>
</dbReference>
<name>A0A4V6NEE6_9BACT</name>
<dbReference type="RefSeq" id="WP_132874304.1">
    <property type="nucleotide sequence ID" value="NZ_JAJUHT010000006.1"/>
</dbReference>
<dbReference type="PANTHER" id="PTHR36194">
    <property type="entry name" value="S-LAYER-LIKE PROTEIN"/>
    <property type="match status" value="1"/>
</dbReference>
<evidence type="ECO:0000313" key="3">
    <source>
        <dbReference type="EMBL" id="TCK59391.1"/>
    </source>
</evidence>
<keyword evidence="1" id="KW-0732">Signal</keyword>
<keyword evidence="4" id="KW-1185">Reference proteome</keyword>
<sequence>MKTILIALLLLISAGAFAAEPPITVESEGTSVMGDADTIKETYTRALNDAQRNALETATGIFIKTRSLVLNSQLAEDLIYTAVKGRIIKYDILSKGFAAGTDREYVVKIKAVVEPYHPERTGGFSVDLALSKSELKAGDIISMSYKVTEDAYVYLFSIAADGSVTLLLPNSVQRNNFAEKGKTYVYPDKDSKIVLTAQLLPGFKGKFAEERVKIIASKRKDDLLTLGFQEGMFITYDASSTGMMNDLVRRLNRLDPSEWTDSTVTYKISN</sequence>
<evidence type="ECO:0000256" key="1">
    <source>
        <dbReference type="SAM" id="SignalP"/>
    </source>
</evidence>
<dbReference type="PANTHER" id="PTHR36194:SF1">
    <property type="entry name" value="S-LAYER-LIKE PROTEIN"/>
    <property type="match status" value="1"/>
</dbReference>
<dbReference type="Pfam" id="PF14326">
    <property type="entry name" value="DUF4384"/>
    <property type="match status" value="1"/>
</dbReference>
<organism evidence="3 4">
    <name type="scientific">Seleniivibrio woodruffii</name>
    <dbReference type="NCBI Taxonomy" id="1078050"/>
    <lineage>
        <taxon>Bacteria</taxon>
        <taxon>Pseudomonadati</taxon>
        <taxon>Deferribacterota</taxon>
        <taxon>Deferribacteres</taxon>
        <taxon>Deferribacterales</taxon>
        <taxon>Geovibrionaceae</taxon>
        <taxon>Seleniivibrio</taxon>
    </lineage>
</organism>
<dbReference type="Proteomes" id="UP000294614">
    <property type="component" value="Unassembled WGS sequence"/>
</dbReference>
<reference evidence="3 4" key="1">
    <citation type="submission" date="2019-03" db="EMBL/GenBank/DDBJ databases">
        <title>Genomic Encyclopedia of Type Strains, Phase IV (KMG-IV): sequencing the most valuable type-strain genomes for metagenomic binning, comparative biology and taxonomic classification.</title>
        <authorList>
            <person name="Goeker M."/>
        </authorList>
    </citation>
    <scope>NUCLEOTIDE SEQUENCE [LARGE SCALE GENOMIC DNA]</scope>
    <source>
        <strain evidence="3 4">DSM 24984</strain>
    </source>
</reference>
<feature type="domain" description="DUF4384" evidence="2">
    <location>
        <begin position="135"/>
        <end position="219"/>
    </location>
</feature>
<evidence type="ECO:0000259" key="2">
    <source>
        <dbReference type="Pfam" id="PF14326"/>
    </source>
</evidence>
<dbReference type="AlphaFoldDB" id="A0A4V6NEE6"/>
<feature type="chain" id="PRO_5020890786" evidence="1">
    <location>
        <begin position="19"/>
        <end position="270"/>
    </location>
</feature>
<feature type="signal peptide" evidence="1">
    <location>
        <begin position="1"/>
        <end position="18"/>
    </location>
</feature>
<dbReference type="EMBL" id="SMGG01000006">
    <property type="protein sequence ID" value="TCK59391.1"/>
    <property type="molecule type" value="Genomic_DNA"/>
</dbReference>
<gene>
    <name evidence="3" type="ORF">C8D98_2325</name>
</gene>